<keyword evidence="5" id="KW-0539">Nucleus</keyword>
<keyword evidence="8" id="KW-1185">Reference proteome</keyword>
<dbReference type="InterPro" id="IPR044800">
    <property type="entry name" value="LEC2-like"/>
</dbReference>
<gene>
    <name evidence="7" type="ORF">LITE_LOCUS5650</name>
</gene>
<dbReference type="EMBL" id="CAMGYJ010000002">
    <property type="protein sequence ID" value="CAI0387870.1"/>
    <property type="molecule type" value="Genomic_DNA"/>
</dbReference>
<keyword evidence="3" id="KW-0238">DNA-binding</keyword>
<evidence type="ECO:0000256" key="2">
    <source>
        <dbReference type="ARBA" id="ARBA00023015"/>
    </source>
</evidence>
<dbReference type="GO" id="GO:0003677">
    <property type="term" value="F:DNA binding"/>
    <property type="evidence" value="ECO:0007669"/>
    <property type="project" value="UniProtKB-KW"/>
</dbReference>
<evidence type="ECO:0000313" key="7">
    <source>
        <dbReference type="EMBL" id="CAI0387870.1"/>
    </source>
</evidence>
<protein>
    <submittedName>
        <fullName evidence="7">Uncharacterized protein</fullName>
    </submittedName>
</protein>
<evidence type="ECO:0000313" key="8">
    <source>
        <dbReference type="Proteomes" id="UP001154282"/>
    </source>
</evidence>
<accession>A0AAV0HRJ4</accession>
<keyword evidence="2" id="KW-0805">Transcription regulation</keyword>
<dbReference type="SUPFAM" id="SSF101936">
    <property type="entry name" value="DNA-binding pseudobarrel domain"/>
    <property type="match status" value="1"/>
</dbReference>
<keyword evidence="4" id="KW-0804">Transcription</keyword>
<dbReference type="PANTHER" id="PTHR31140:SF123">
    <property type="entry name" value="B3 DOMAIN-CONTAINING TRANSCRIPTION FACTOR NGA1"/>
    <property type="match status" value="1"/>
</dbReference>
<comment type="caution">
    <text evidence="7">The sequence shown here is derived from an EMBL/GenBank/DDBJ whole genome shotgun (WGS) entry which is preliminary data.</text>
</comment>
<evidence type="ECO:0000256" key="3">
    <source>
        <dbReference type="ARBA" id="ARBA00023125"/>
    </source>
</evidence>
<evidence type="ECO:0000256" key="5">
    <source>
        <dbReference type="ARBA" id="ARBA00023242"/>
    </source>
</evidence>
<proteinExistence type="predicted"/>
<dbReference type="Gene3D" id="2.40.330.10">
    <property type="entry name" value="DNA-binding pseudobarrel domain"/>
    <property type="match status" value="1"/>
</dbReference>
<evidence type="ECO:0000256" key="1">
    <source>
        <dbReference type="ARBA" id="ARBA00004123"/>
    </source>
</evidence>
<dbReference type="AlphaFoldDB" id="A0AAV0HRJ4"/>
<comment type="subcellular location">
    <subcellularLocation>
        <location evidence="1">Nucleus</location>
    </subcellularLocation>
</comment>
<dbReference type="GO" id="GO:0005634">
    <property type="term" value="C:nucleus"/>
    <property type="evidence" value="ECO:0007669"/>
    <property type="project" value="UniProtKB-SubCell"/>
</dbReference>
<dbReference type="Proteomes" id="UP001154282">
    <property type="component" value="Unassembled WGS sequence"/>
</dbReference>
<dbReference type="GO" id="GO:0003700">
    <property type="term" value="F:DNA-binding transcription factor activity"/>
    <property type="evidence" value="ECO:0007669"/>
    <property type="project" value="InterPro"/>
</dbReference>
<evidence type="ECO:0000256" key="6">
    <source>
        <dbReference type="SAM" id="MobiDB-lite"/>
    </source>
</evidence>
<name>A0AAV0HRJ4_9ROSI</name>
<organism evidence="7 8">
    <name type="scientific">Linum tenue</name>
    <dbReference type="NCBI Taxonomy" id="586396"/>
    <lineage>
        <taxon>Eukaryota</taxon>
        <taxon>Viridiplantae</taxon>
        <taxon>Streptophyta</taxon>
        <taxon>Embryophyta</taxon>
        <taxon>Tracheophyta</taxon>
        <taxon>Spermatophyta</taxon>
        <taxon>Magnoliopsida</taxon>
        <taxon>eudicotyledons</taxon>
        <taxon>Gunneridae</taxon>
        <taxon>Pentapetalae</taxon>
        <taxon>rosids</taxon>
        <taxon>fabids</taxon>
        <taxon>Malpighiales</taxon>
        <taxon>Linaceae</taxon>
        <taxon>Linum</taxon>
    </lineage>
</organism>
<reference evidence="7" key="1">
    <citation type="submission" date="2022-08" db="EMBL/GenBank/DDBJ databases">
        <authorList>
            <person name="Gutierrez-Valencia J."/>
        </authorList>
    </citation>
    <scope>NUCLEOTIDE SEQUENCE</scope>
</reference>
<feature type="region of interest" description="Disordered" evidence="6">
    <location>
        <begin position="1"/>
        <end position="33"/>
    </location>
</feature>
<sequence length="154" mass="16895">MGLSRRNQKLESRGYLNDGTEQNRGGRFGGIVNRPRTPLSLQISYNDPSSQSSSYVAAASPSAIQYQNFLPQHHHHHAVAAPSSVAFNFDDRRLDFVDLSLGSSSDADPDLHRGAGPSSTAMPIEKEHMFDKVVTPSDVGKLNRLVIPKQHAEM</sequence>
<dbReference type="PANTHER" id="PTHR31140">
    <property type="entry name" value="B3 DOMAIN-CONTAINING TRANSCRIPTION FACTOR ABI3"/>
    <property type="match status" value="1"/>
</dbReference>
<evidence type="ECO:0000256" key="4">
    <source>
        <dbReference type="ARBA" id="ARBA00023163"/>
    </source>
</evidence>
<dbReference type="InterPro" id="IPR015300">
    <property type="entry name" value="DNA-bd_pseudobarrel_sf"/>
</dbReference>